<proteinExistence type="predicted"/>
<feature type="transmembrane region" description="Helical" evidence="1">
    <location>
        <begin position="167"/>
        <end position="186"/>
    </location>
</feature>
<protein>
    <submittedName>
        <fullName evidence="2">Lantibiotic ABC transporter permease</fullName>
    </submittedName>
</protein>
<dbReference type="CDD" id="cd21809">
    <property type="entry name" value="ABC-2_lan_permease-like"/>
    <property type="match status" value="1"/>
</dbReference>
<name>A0ABY6SZM8_9CLOT</name>
<evidence type="ECO:0000313" key="3">
    <source>
        <dbReference type="Proteomes" id="UP000277570"/>
    </source>
</evidence>
<feature type="transmembrane region" description="Helical" evidence="1">
    <location>
        <begin position="20"/>
        <end position="40"/>
    </location>
</feature>
<dbReference type="RefSeq" id="WP_125149934.1">
    <property type="nucleotide sequence ID" value="NZ_UYIN01000022.1"/>
</dbReference>
<dbReference type="Pfam" id="PF12730">
    <property type="entry name" value="ABC2_membrane_4"/>
    <property type="match status" value="1"/>
</dbReference>
<reference evidence="2 3" key="1">
    <citation type="submission" date="2018-11" db="EMBL/GenBank/DDBJ databases">
        <authorList>
            <consortium name="Pathogen Informatics"/>
        </authorList>
    </citation>
    <scope>NUCLEOTIDE SEQUENCE [LARGE SCALE GENOMIC DNA]</scope>
    <source>
        <strain evidence="2 3">NCTC10913</strain>
    </source>
</reference>
<sequence length="243" mass="27544">MKLSNVIKSELIKLKKSYIFIPMIVLPILSIIVGDANFYLNQEVLSKEWYSLWTQVGLFYGDFFYPVTIGICAAYLCRMEYTNKNWSKVFSLPLKVQHIIISKLIVLSIITFIIHCVLFLLYFISGKILGFAGTFPSEALGWFIRGYVASISIGIVQLFLSIKFKSFAVPIGIGFVLCFFGLFLYVKNAGMYFPYSLLIIGLGALNRNSLSLTNNILFVFSNLVFIVAFLKLCVLGIKKEIIR</sequence>
<gene>
    <name evidence="2" type="ORF">NCTC10913_04493</name>
</gene>
<dbReference type="GeneID" id="68877457"/>
<dbReference type="EMBL" id="UYIN01000022">
    <property type="protein sequence ID" value="VDG74111.1"/>
    <property type="molecule type" value="Genomic_DNA"/>
</dbReference>
<organism evidence="2 3">
    <name type="scientific">Clostridium carnis</name>
    <dbReference type="NCBI Taxonomy" id="1530"/>
    <lineage>
        <taxon>Bacteria</taxon>
        <taxon>Bacillati</taxon>
        <taxon>Bacillota</taxon>
        <taxon>Clostridia</taxon>
        <taxon>Eubacteriales</taxon>
        <taxon>Clostridiaceae</taxon>
        <taxon>Clostridium</taxon>
    </lineage>
</organism>
<keyword evidence="1" id="KW-0812">Transmembrane</keyword>
<keyword evidence="3" id="KW-1185">Reference proteome</keyword>
<dbReference type="Proteomes" id="UP000277570">
    <property type="component" value="Unassembled WGS sequence"/>
</dbReference>
<keyword evidence="1" id="KW-1133">Transmembrane helix</keyword>
<evidence type="ECO:0000256" key="1">
    <source>
        <dbReference type="SAM" id="Phobius"/>
    </source>
</evidence>
<keyword evidence="1" id="KW-0472">Membrane</keyword>
<evidence type="ECO:0000313" key="2">
    <source>
        <dbReference type="EMBL" id="VDG74111.1"/>
    </source>
</evidence>
<feature type="transmembrane region" description="Helical" evidence="1">
    <location>
        <begin position="216"/>
        <end position="237"/>
    </location>
</feature>
<feature type="transmembrane region" description="Helical" evidence="1">
    <location>
        <begin position="52"/>
        <end position="77"/>
    </location>
</feature>
<feature type="transmembrane region" description="Helical" evidence="1">
    <location>
        <begin position="142"/>
        <end position="160"/>
    </location>
</feature>
<comment type="caution">
    <text evidence="2">The sequence shown here is derived from an EMBL/GenBank/DDBJ whole genome shotgun (WGS) entry which is preliminary data.</text>
</comment>
<feature type="transmembrane region" description="Helical" evidence="1">
    <location>
        <begin position="98"/>
        <end position="122"/>
    </location>
</feature>
<accession>A0ABY6SZM8</accession>